<evidence type="ECO:0000313" key="7">
    <source>
        <dbReference type="EMBL" id="TWV63460.1"/>
    </source>
</evidence>
<evidence type="ECO:0000256" key="1">
    <source>
        <dbReference type="ARBA" id="ARBA00022722"/>
    </source>
</evidence>
<dbReference type="GO" id="GO:0016787">
    <property type="term" value="F:hydrolase activity"/>
    <property type="evidence" value="ECO:0007669"/>
    <property type="project" value="UniProtKB-KW"/>
</dbReference>
<gene>
    <name evidence="7" type="primary">vsr</name>
    <name evidence="7" type="ORF">FSA05_04815</name>
</gene>
<evidence type="ECO:0000256" key="2">
    <source>
        <dbReference type="ARBA" id="ARBA00022759"/>
    </source>
</evidence>
<accession>A0A355XGS6</accession>
<dbReference type="GO" id="GO:0006298">
    <property type="term" value="P:mismatch repair"/>
    <property type="evidence" value="ECO:0007669"/>
    <property type="project" value="InterPro"/>
</dbReference>
<keyword evidence="5" id="KW-0234">DNA repair</keyword>
<keyword evidence="2 7" id="KW-0255">Endonuclease</keyword>
<dbReference type="GO" id="GO:0004519">
    <property type="term" value="F:endonuclease activity"/>
    <property type="evidence" value="ECO:0007669"/>
    <property type="project" value="UniProtKB-KW"/>
</dbReference>
<evidence type="ECO:0000256" key="6">
    <source>
        <dbReference type="ARBA" id="ARBA00029466"/>
    </source>
</evidence>
<reference evidence="7 8" key="1">
    <citation type="submission" date="2019-07" db="EMBL/GenBank/DDBJ databases">
        <title>Genome sequencing of Parabacteroides distasonis iSURF_7.</title>
        <authorList>
            <person name="Degefu H.N."/>
            <person name="Ruoff K.L."/>
            <person name="Price C.E."/>
            <person name="Valls R.A."/>
            <person name="O'Toole G.A."/>
        </authorList>
    </citation>
    <scope>NUCLEOTIDE SEQUENCE [LARGE SCALE GENOMIC DNA]</scope>
    <source>
        <strain evidence="7 8">CFPLTA003_1B</strain>
    </source>
</reference>
<protein>
    <submittedName>
        <fullName evidence="7">DNA mismatch endonuclease Vsr</fullName>
    </submittedName>
</protein>
<dbReference type="CDD" id="cd00221">
    <property type="entry name" value="Vsr"/>
    <property type="match status" value="1"/>
</dbReference>
<keyword evidence="1" id="KW-0540">Nuclease</keyword>
<dbReference type="Pfam" id="PF03852">
    <property type="entry name" value="Vsr"/>
    <property type="match status" value="1"/>
</dbReference>
<dbReference type="Gene3D" id="3.40.960.10">
    <property type="entry name" value="VSR Endonuclease"/>
    <property type="match status" value="1"/>
</dbReference>
<dbReference type="EMBL" id="VOHW01000002">
    <property type="protein sequence ID" value="TWV63460.1"/>
    <property type="molecule type" value="Genomic_DNA"/>
</dbReference>
<dbReference type="RefSeq" id="WP_008773489.1">
    <property type="nucleotide sequence ID" value="NZ_JBDMDF010000009.1"/>
</dbReference>
<proteinExistence type="inferred from homology"/>
<dbReference type="InterPro" id="IPR011335">
    <property type="entry name" value="Restrct_endonuc-II-like"/>
</dbReference>
<sequence>MTDLISKEKRSYIMSMIKGKNTKPEIIVRKYLFHCGFRFRVNVKRLPGTPDIVLRKYKTAIFVNGCFWHGHEGCPEFRPPRTRVEWWTEKLNRNKARDARVREELRAMGWNTMVIWECQLKPKERQATLENVVRLLEKMYVESTYHAKFTPAYPLLEEEELPKVAEEEISYESAHHY</sequence>
<keyword evidence="4" id="KW-0378">Hydrolase</keyword>
<evidence type="ECO:0000313" key="8">
    <source>
        <dbReference type="Proteomes" id="UP000315827"/>
    </source>
</evidence>
<organism evidence="7 8">
    <name type="scientific">Parabacteroides distasonis</name>
    <dbReference type="NCBI Taxonomy" id="823"/>
    <lineage>
        <taxon>Bacteria</taxon>
        <taxon>Pseudomonadati</taxon>
        <taxon>Bacteroidota</taxon>
        <taxon>Bacteroidia</taxon>
        <taxon>Bacteroidales</taxon>
        <taxon>Tannerellaceae</taxon>
        <taxon>Parabacteroides</taxon>
    </lineage>
</organism>
<name>A0A355XGS6_PARDI</name>
<comment type="caution">
    <text evidence="7">The sequence shown here is derived from an EMBL/GenBank/DDBJ whole genome shotgun (WGS) entry which is preliminary data.</text>
</comment>
<dbReference type="AlphaFoldDB" id="A0A355XGS6"/>
<dbReference type="InterPro" id="IPR004603">
    <property type="entry name" value="DNA_mismatch_endonuc_vsr"/>
</dbReference>
<evidence type="ECO:0000256" key="5">
    <source>
        <dbReference type="ARBA" id="ARBA00023204"/>
    </source>
</evidence>
<evidence type="ECO:0000256" key="4">
    <source>
        <dbReference type="ARBA" id="ARBA00022801"/>
    </source>
</evidence>
<keyword evidence="3" id="KW-0227">DNA damage</keyword>
<evidence type="ECO:0000256" key="3">
    <source>
        <dbReference type="ARBA" id="ARBA00022763"/>
    </source>
</evidence>
<dbReference type="NCBIfam" id="TIGR00632">
    <property type="entry name" value="vsr"/>
    <property type="match status" value="1"/>
</dbReference>
<dbReference type="Proteomes" id="UP000315827">
    <property type="component" value="Unassembled WGS sequence"/>
</dbReference>
<comment type="similarity">
    <text evidence="6">Belongs to the Vsr family.</text>
</comment>
<dbReference type="SUPFAM" id="SSF52980">
    <property type="entry name" value="Restriction endonuclease-like"/>
    <property type="match status" value="1"/>
</dbReference>